<dbReference type="Pfam" id="PF07702">
    <property type="entry name" value="UTRA"/>
    <property type="match status" value="1"/>
</dbReference>
<evidence type="ECO:0000256" key="3">
    <source>
        <dbReference type="ARBA" id="ARBA00023163"/>
    </source>
</evidence>
<dbReference type="Gene3D" id="3.40.1410.10">
    <property type="entry name" value="Chorismate lyase-like"/>
    <property type="match status" value="1"/>
</dbReference>
<name>A0A286GPG5_9BACT</name>
<gene>
    <name evidence="5" type="ORF">SAMN06269250_5537</name>
</gene>
<sequence length="290" mass="33182">MALRVYFLTGLTGFILHNNPVNHVNPVRKPNRLGCLIFTDAMTDQATRIPQYQYLYETLRQDIIRGVFKAGDLLPSESVLQQQYRLTQPTIRQALSLLVQDGYIKKHQGKGSIVQAIPIGLGVMSLKTHAVHTDEKTTASEELPSELIRTAILVKPHLAPFPGELLFYPTNENPQVTYYCLERLRSVNNTPVFYEKLILPNRYLPNLVRQRLENRSFFDLLRTKYGLVVTGGEQKIQALAVEQPIADQLRVEPGQPVLRLEKRIDTNKSDFSFFSILFARTDQFLLQGRF</sequence>
<keyword evidence="2" id="KW-0238">DNA-binding</keyword>
<dbReference type="Pfam" id="PF00392">
    <property type="entry name" value="GntR"/>
    <property type="match status" value="1"/>
</dbReference>
<protein>
    <submittedName>
        <fullName evidence="5">Transcriptional regulator, GntR family</fullName>
    </submittedName>
</protein>
<evidence type="ECO:0000313" key="5">
    <source>
        <dbReference type="EMBL" id="SOD96864.1"/>
    </source>
</evidence>
<dbReference type="OrthoDB" id="9815017at2"/>
<dbReference type="EMBL" id="OCNH01000006">
    <property type="protein sequence ID" value="SOD96864.1"/>
    <property type="molecule type" value="Genomic_DNA"/>
</dbReference>
<evidence type="ECO:0000256" key="1">
    <source>
        <dbReference type="ARBA" id="ARBA00023015"/>
    </source>
</evidence>
<dbReference type="SUPFAM" id="SSF64288">
    <property type="entry name" value="Chorismate lyase-like"/>
    <property type="match status" value="1"/>
</dbReference>
<evidence type="ECO:0000256" key="2">
    <source>
        <dbReference type="ARBA" id="ARBA00023125"/>
    </source>
</evidence>
<dbReference type="Gene3D" id="1.10.10.10">
    <property type="entry name" value="Winged helix-like DNA-binding domain superfamily/Winged helix DNA-binding domain"/>
    <property type="match status" value="1"/>
</dbReference>
<dbReference type="InterPro" id="IPR000524">
    <property type="entry name" value="Tscrpt_reg_HTH_GntR"/>
</dbReference>
<dbReference type="InterPro" id="IPR050679">
    <property type="entry name" value="Bact_HTH_transcr_reg"/>
</dbReference>
<dbReference type="Proteomes" id="UP000219452">
    <property type="component" value="Unassembled WGS sequence"/>
</dbReference>
<dbReference type="SMART" id="SM00345">
    <property type="entry name" value="HTH_GNTR"/>
    <property type="match status" value="1"/>
</dbReference>
<dbReference type="AlphaFoldDB" id="A0A286GPG5"/>
<dbReference type="GO" id="GO:0003700">
    <property type="term" value="F:DNA-binding transcription factor activity"/>
    <property type="evidence" value="ECO:0007669"/>
    <property type="project" value="InterPro"/>
</dbReference>
<dbReference type="InterPro" id="IPR028978">
    <property type="entry name" value="Chorismate_lyase_/UTRA_dom_sf"/>
</dbReference>
<keyword evidence="6" id="KW-1185">Reference proteome</keyword>
<dbReference type="InterPro" id="IPR011663">
    <property type="entry name" value="UTRA"/>
</dbReference>
<dbReference type="PANTHER" id="PTHR44846:SF1">
    <property type="entry name" value="MANNOSYL-D-GLYCERATE TRANSPORT_METABOLISM SYSTEM REPRESSOR MNGR-RELATED"/>
    <property type="match status" value="1"/>
</dbReference>
<dbReference type="CDD" id="cd07377">
    <property type="entry name" value="WHTH_GntR"/>
    <property type="match status" value="1"/>
</dbReference>
<accession>A0A286GPG5</accession>
<organism evidence="5 6">
    <name type="scientific">Spirosoma fluviale</name>
    <dbReference type="NCBI Taxonomy" id="1597977"/>
    <lineage>
        <taxon>Bacteria</taxon>
        <taxon>Pseudomonadati</taxon>
        <taxon>Bacteroidota</taxon>
        <taxon>Cytophagia</taxon>
        <taxon>Cytophagales</taxon>
        <taxon>Cytophagaceae</taxon>
        <taxon>Spirosoma</taxon>
    </lineage>
</organism>
<dbReference type="SMART" id="SM00866">
    <property type="entry name" value="UTRA"/>
    <property type="match status" value="1"/>
</dbReference>
<evidence type="ECO:0000313" key="6">
    <source>
        <dbReference type="Proteomes" id="UP000219452"/>
    </source>
</evidence>
<keyword evidence="3" id="KW-0804">Transcription</keyword>
<dbReference type="SUPFAM" id="SSF46785">
    <property type="entry name" value="Winged helix' DNA-binding domain"/>
    <property type="match status" value="1"/>
</dbReference>
<reference evidence="6" key="1">
    <citation type="submission" date="2017-09" db="EMBL/GenBank/DDBJ databases">
        <authorList>
            <person name="Varghese N."/>
            <person name="Submissions S."/>
        </authorList>
    </citation>
    <scope>NUCLEOTIDE SEQUENCE [LARGE SCALE GENOMIC DNA]</scope>
    <source>
        <strain evidence="6">DSM 29961</strain>
    </source>
</reference>
<dbReference type="GO" id="GO:0003677">
    <property type="term" value="F:DNA binding"/>
    <property type="evidence" value="ECO:0007669"/>
    <property type="project" value="UniProtKB-KW"/>
</dbReference>
<dbReference type="PANTHER" id="PTHR44846">
    <property type="entry name" value="MANNOSYL-D-GLYCERATE TRANSPORT/METABOLISM SYSTEM REPRESSOR MNGR-RELATED"/>
    <property type="match status" value="1"/>
</dbReference>
<dbReference type="InterPro" id="IPR036388">
    <property type="entry name" value="WH-like_DNA-bd_sf"/>
</dbReference>
<proteinExistence type="predicted"/>
<dbReference type="GO" id="GO:0045892">
    <property type="term" value="P:negative regulation of DNA-templated transcription"/>
    <property type="evidence" value="ECO:0007669"/>
    <property type="project" value="TreeGrafter"/>
</dbReference>
<feature type="domain" description="HTH gntR-type" evidence="4">
    <location>
        <begin position="49"/>
        <end position="117"/>
    </location>
</feature>
<dbReference type="InterPro" id="IPR036390">
    <property type="entry name" value="WH_DNA-bd_sf"/>
</dbReference>
<dbReference type="PRINTS" id="PR00035">
    <property type="entry name" value="HTHGNTR"/>
</dbReference>
<dbReference type="PROSITE" id="PS50949">
    <property type="entry name" value="HTH_GNTR"/>
    <property type="match status" value="1"/>
</dbReference>
<keyword evidence="1" id="KW-0805">Transcription regulation</keyword>
<evidence type="ECO:0000259" key="4">
    <source>
        <dbReference type="PROSITE" id="PS50949"/>
    </source>
</evidence>